<evidence type="ECO:0000256" key="1">
    <source>
        <dbReference type="SAM" id="MobiDB-lite"/>
    </source>
</evidence>
<dbReference type="WBParaSite" id="OFLC_0001270001-mRNA-1">
    <property type="protein sequence ID" value="OFLC_0001270001-mRNA-1"/>
    <property type="gene ID" value="OFLC_0001270001"/>
</dbReference>
<sequence>MGDGSYGVLADNNQCIVIRDQCCQHYYYCIISSVADDFKEMISEPSPRHHLCPLVAFTSEIHMAGTLRHSVSHILPYYFNFAAETTVDKIISTLSISYPINQRANRSTQEVIKKRSMNSPPNEMDGSISAEQTSQITPEANGKMGKEGFWKMCPRYFEVEAVRA</sequence>
<name>A0A183HYY7_9BILA</name>
<reference evidence="2 3" key="2">
    <citation type="submission" date="2018-11" db="EMBL/GenBank/DDBJ databases">
        <authorList>
            <consortium name="Pathogen Informatics"/>
        </authorList>
    </citation>
    <scope>NUCLEOTIDE SEQUENCE [LARGE SCALE GENOMIC DNA]</scope>
</reference>
<keyword evidence="3" id="KW-1185">Reference proteome</keyword>
<organism evidence="4">
    <name type="scientific">Onchocerca flexuosa</name>
    <dbReference type="NCBI Taxonomy" id="387005"/>
    <lineage>
        <taxon>Eukaryota</taxon>
        <taxon>Metazoa</taxon>
        <taxon>Ecdysozoa</taxon>
        <taxon>Nematoda</taxon>
        <taxon>Chromadorea</taxon>
        <taxon>Rhabditida</taxon>
        <taxon>Spirurina</taxon>
        <taxon>Spiruromorpha</taxon>
        <taxon>Filarioidea</taxon>
        <taxon>Onchocercidae</taxon>
        <taxon>Onchocerca</taxon>
    </lineage>
</organism>
<accession>A0A183HYY7</accession>
<dbReference type="Proteomes" id="UP000267606">
    <property type="component" value="Unassembled WGS sequence"/>
</dbReference>
<evidence type="ECO:0000313" key="4">
    <source>
        <dbReference type="WBParaSite" id="OFLC_0001270001-mRNA-1"/>
    </source>
</evidence>
<dbReference type="AlphaFoldDB" id="A0A183HYY7"/>
<evidence type="ECO:0000313" key="3">
    <source>
        <dbReference type="Proteomes" id="UP000267606"/>
    </source>
</evidence>
<proteinExistence type="predicted"/>
<protein>
    <submittedName>
        <fullName evidence="2 4">Uncharacterized protein</fullName>
    </submittedName>
</protein>
<feature type="compositionally biased region" description="Polar residues" evidence="1">
    <location>
        <begin position="129"/>
        <end position="138"/>
    </location>
</feature>
<feature type="region of interest" description="Disordered" evidence="1">
    <location>
        <begin position="107"/>
        <end position="142"/>
    </location>
</feature>
<reference evidence="4" key="1">
    <citation type="submission" date="2016-06" db="UniProtKB">
        <authorList>
            <consortium name="WormBaseParasite"/>
        </authorList>
    </citation>
    <scope>IDENTIFICATION</scope>
</reference>
<dbReference type="EMBL" id="UZAJ01039909">
    <property type="protein sequence ID" value="VDP11948.1"/>
    <property type="molecule type" value="Genomic_DNA"/>
</dbReference>
<gene>
    <name evidence="2" type="ORF">OFLC_LOCUS12699</name>
</gene>
<evidence type="ECO:0000313" key="2">
    <source>
        <dbReference type="EMBL" id="VDP11948.1"/>
    </source>
</evidence>